<dbReference type="Proteomes" id="UP001139179">
    <property type="component" value="Unassembled WGS sequence"/>
</dbReference>
<dbReference type="AlphaFoldDB" id="A0A9X2DRH8"/>
<comment type="caution">
    <text evidence="5">The sequence shown here is derived from an EMBL/GenBank/DDBJ whole genome shotgun (WGS) entry which is preliminary data.</text>
</comment>
<keyword evidence="6" id="KW-1185">Reference proteome</keyword>
<accession>A0A9X2DRH8</accession>
<feature type="region of interest" description="Disordered" evidence="2">
    <location>
        <begin position="133"/>
        <end position="170"/>
    </location>
</feature>
<sequence length="351" mass="39491">MLVSASGGYEGYQEIQYPYDGQTNVGIGFYGDEVPNPLEQFNLRVSGFVISYEPPMDFYIDLDTYKVTLTDSQGNNVPLLEEKSPIGTSFFFPTELLKYNEKYTVNVTYEDEFEGKQGSSQWSFTTQKDANSLTYPTPANPFPNPNPSNPVAPPVVEPDEPTSPPVDNPTSYADFRPSAYWADNMLWAIDKGLITGFTNVRNPATGQLENQLRPSDNLTEAQFLAIMWRYIDPERLDGVQPISNYWAAPAYELSERFNLPIKGSVVNRQVADSAITRGEMARILASKHLGRVVSERKAVDFMYSMGLSEGYPDANGNVPRTYESYGVDRLLLREHIVTFMKNYDDYLGSLD</sequence>
<gene>
    <name evidence="5" type="ORF">M3202_08385</name>
</gene>
<evidence type="ECO:0000256" key="1">
    <source>
        <dbReference type="ARBA" id="ARBA00022729"/>
    </source>
</evidence>
<organism evidence="5 6">
    <name type="scientific">Halalkalibacter oceani</name>
    <dbReference type="NCBI Taxonomy" id="1653776"/>
    <lineage>
        <taxon>Bacteria</taxon>
        <taxon>Bacillati</taxon>
        <taxon>Bacillota</taxon>
        <taxon>Bacilli</taxon>
        <taxon>Bacillales</taxon>
        <taxon>Bacillaceae</taxon>
        <taxon>Halalkalibacter</taxon>
    </lineage>
</organism>
<evidence type="ECO:0000313" key="5">
    <source>
        <dbReference type="EMBL" id="MCM3714102.1"/>
    </source>
</evidence>
<dbReference type="Pfam" id="PF00395">
    <property type="entry name" value="SLH"/>
    <property type="match status" value="1"/>
</dbReference>
<name>A0A9X2DRH8_9BACI</name>
<proteinExistence type="predicted"/>
<feature type="compositionally biased region" description="Pro residues" evidence="2">
    <location>
        <begin position="138"/>
        <end position="167"/>
    </location>
</feature>
<evidence type="ECO:0000313" key="6">
    <source>
        <dbReference type="Proteomes" id="UP001139179"/>
    </source>
</evidence>
<feature type="domain" description="SLH" evidence="4">
    <location>
        <begin position="168"/>
        <end position="241"/>
    </location>
</feature>
<protein>
    <submittedName>
        <fullName evidence="5">S-layer homology domain-containing protein</fullName>
    </submittedName>
</protein>
<dbReference type="PROSITE" id="PS51272">
    <property type="entry name" value="SLH"/>
    <property type="match status" value="1"/>
</dbReference>
<reference evidence="5" key="1">
    <citation type="submission" date="2022-05" db="EMBL/GenBank/DDBJ databases">
        <title>Comparative Genomics of Spacecraft Associated Microbes.</title>
        <authorList>
            <person name="Tran M.T."/>
            <person name="Wright A."/>
            <person name="Seuylemezian A."/>
            <person name="Eisen J."/>
            <person name="Coil D."/>
        </authorList>
    </citation>
    <scope>NUCLEOTIDE SEQUENCE</scope>
    <source>
        <strain evidence="5">214.1.1</strain>
    </source>
</reference>
<evidence type="ECO:0000259" key="4">
    <source>
        <dbReference type="PROSITE" id="PS51272"/>
    </source>
</evidence>
<evidence type="ECO:0000256" key="2">
    <source>
        <dbReference type="SAM" id="MobiDB-lite"/>
    </source>
</evidence>
<feature type="domain" description="Fibronectin type-III" evidence="3">
    <location>
        <begin position="34"/>
        <end position="129"/>
    </location>
</feature>
<dbReference type="EMBL" id="JAMBOL010000005">
    <property type="protein sequence ID" value="MCM3714102.1"/>
    <property type="molecule type" value="Genomic_DNA"/>
</dbReference>
<dbReference type="InterPro" id="IPR001119">
    <property type="entry name" value="SLH_dom"/>
</dbReference>
<dbReference type="RefSeq" id="WP_251222889.1">
    <property type="nucleotide sequence ID" value="NZ_JAMBOL010000005.1"/>
</dbReference>
<dbReference type="PROSITE" id="PS50853">
    <property type="entry name" value="FN3"/>
    <property type="match status" value="1"/>
</dbReference>
<keyword evidence="1" id="KW-0732">Signal</keyword>
<dbReference type="InterPro" id="IPR003961">
    <property type="entry name" value="FN3_dom"/>
</dbReference>
<evidence type="ECO:0000259" key="3">
    <source>
        <dbReference type="PROSITE" id="PS50853"/>
    </source>
</evidence>